<evidence type="ECO:0000313" key="2">
    <source>
        <dbReference type="Proteomes" id="UP000004986"/>
    </source>
</evidence>
<reference evidence="1 2" key="1">
    <citation type="journal article" date="2011" name="PLoS Pathog.">
        <title>Dynamic evolution of pathogenicity revealed by sequencing and comparative genomics of 19 Pseudomonas syringae isolates.</title>
        <authorList>
            <person name="Baltrus D.A."/>
            <person name="Nishimura M.T."/>
            <person name="Romanchuk A."/>
            <person name="Chang J.H."/>
            <person name="Mukhtar M.S."/>
            <person name="Cherkis K."/>
            <person name="Roach J."/>
            <person name="Grant S.R."/>
            <person name="Jones C.D."/>
            <person name="Dangl J.L."/>
        </authorList>
    </citation>
    <scope>NUCLEOTIDE SEQUENCE [LARGE SCALE GENOMIC DNA]</scope>
    <source>
        <strain evidence="1 2">1704B</strain>
    </source>
</reference>
<dbReference type="BioCyc" id="PSYR629263:G11X0-9139-MONOMER"/>
<name>F3GSC9_PSESJ</name>
<gene>
    <name evidence="1" type="ORF">PSYPI_49252</name>
</gene>
<feature type="non-terminal residue" evidence="1">
    <location>
        <position position="1"/>
    </location>
</feature>
<keyword evidence="2" id="KW-1185">Reference proteome</keyword>
<dbReference type="Proteomes" id="UP000004986">
    <property type="component" value="Unassembled WGS sequence"/>
</dbReference>
<organism evidence="1 2">
    <name type="scientific">Pseudomonas syringae pv. pisi str. 1704B</name>
    <dbReference type="NCBI Taxonomy" id="629263"/>
    <lineage>
        <taxon>Bacteria</taxon>
        <taxon>Pseudomonadati</taxon>
        <taxon>Pseudomonadota</taxon>
        <taxon>Gammaproteobacteria</taxon>
        <taxon>Pseudomonadales</taxon>
        <taxon>Pseudomonadaceae</taxon>
        <taxon>Pseudomonas</taxon>
        <taxon>Pseudomonas syringae</taxon>
    </lineage>
</organism>
<comment type="caution">
    <text evidence="1">The sequence shown here is derived from an EMBL/GenBank/DDBJ whole genome shotgun (WGS) entry which is preliminary data.</text>
</comment>
<sequence length="33" mass="3811">CRQNIANRHSQRGSLSGSLYENRVNYHASLTYD</sequence>
<dbReference type="AlphaFoldDB" id="F3GSC9"/>
<feature type="non-terminal residue" evidence="1">
    <location>
        <position position="33"/>
    </location>
</feature>
<protein>
    <submittedName>
        <fullName evidence="1">Outer membrane usher protein fimD</fullName>
    </submittedName>
</protein>
<evidence type="ECO:0000313" key="1">
    <source>
        <dbReference type="EMBL" id="EGH49982.1"/>
    </source>
</evidence>
<proteinExistence type="predicted"/>
<dbReference type="EMBL" id="AEAI01004986">
    <property type="protein sequence ID" value="EGH49982.1"/>
    <property type="molecule type" value="Genomic_DNA"/>
</dbReference>
<accession>F3GSC9</accession>